<feature type="transmembrane region" description="Helical" evidence="1">
    <location>
        <begin position="422"/>
        <end position="440"/>
    </location>
</feature>
<protein>
    <recommendedName>
        <fullName evidence="2">DUF8201 domain-containing protein</fullName>
    </recommendedName>
</protein>
<evidence type="ECO:0000313" key="4">
    <source>
        <dbReference type="Proteomes" id="UP000030111"/>
    </source>
</evidence>
<feature type="transmembrane region" description="Helical" evidence="1">
    <location>
        <begin position="6"/>
        <end position="26"/>
    </location>
</feature>
<feature type="transmembrane region" description="Helical" evidence="1">
    <location>
        <begin position="254"/>
        <end position="279"/>
    </location>
</feature>
<dbReference type="Pfam" id="PF26626">
    <property type="entry name" value="DUF8201"/>
    <property type="match status" value="1"/>
</dbReference>
<dbReference type="OrthoDB" id="344987at2"/>
<dbReference type="InterPro" id="IPR058065">
    <property type="entry name" value="LIC_10190-like"/>
</dbReference>
<feature type="transmembrane region" description="Helical" evidence="1">
    <location>
        <begin position="200"/>
        <end position="219"/>
    </location>
</feature>
<feature type="domain" description="DUF8201" evidence="2">
    <location>
        <begin position="1"/>
        <end position="428"/>
    </location>
</feature>
<feature type="transmembrane region" description="Helical" evidence="1">
    <location>
        <begin position="285"/>
        <end position="305"/>
    </location>
</feature>
<keyword evidence="4" id="KW-1185">Reference proteome</keyword>
<gene>
    <name evidence="3" type="ORF">Q766_15315</name>
</gene>
<feature type="transmembrane region" description="Helical" evidence="1">
    <location>
        <begin position="97"/>
        <end position="120"/>
    </location>
</feature>
<feature type="transmembrane region" description="Helical" evidence="1">
    <location>
        <begin position="374"/>
        <end position="393"/>
    </location>
</feature>
<evidence type="ECO:0000259" key="2">
    <source>
        <dbReference type="Pfam" id="PF26626"/>
    </source>
</evidence>
<name>A0A0A2MKJ6_9FLAO</name>
<accession>A0A0A2MKJ6</accession>
<dbReference type="InterPro" id="IPR058514">
    <property type="entry name" value="DUF8201"/>
</dbReference>
<organism evidence="3 4">
    <name type="scientific">Flavobacterium subsaxonicum WB 4.1-42 = DSM 21790</name>
    <dbReference type="NCBI Taxonomy" id="1121898"/>
    <lineage>
        <taxon>Bacteria</taxon>
        <taxon>Pseudomonadati</taxon>
        <taxon>Bacteroidota</taxon>
        <taxon>Flavobacteriia</taxon>
        <taxon>Flavobacteriales</taxon>
        <taxon>Flavobacteriaceae</taxon>
        <taxon>Flavobacterium</taxon>
    </lineage>
</organism>
<dbReference type="STRING" id="1121898.GCA_000422725_03552"/>
<comment type="caution">
    <text evidence="3">The sequence shown here is derived from an EMBL/GenBank/DDBJ whole genome shotgun (WGS) entry which is preliminary data.</text>
</comment>
<sequence length="565" mass="64966">MVLIFLSWLYIIFTTVNLGFLTDKLLKTNIKDFVVLSVFGLFSVTILAGTWAIFDRINWGFHAFLLLLNTLIFFRYKTDIVGIYKNLYTSLQQLQASLKILLGIITVLIIAQCSAAPYVIDNETYYIQTIKWLNQYGLVKGLGNLHLFLAQTSAWHITQSAFSFSFLYKNFNDLSGFCLLLGNLFAINKLNSYFTNNNKMYLVLGLLPIANLFMFQFISAPSPDTPVYVLSFIIIFYFSEYYKNTTIESFTTLSLLVVFCIFIKTTSVSIILLPIIILVKHYSYLILKIWKIAVVSVLVLALFLIKNTIVSGHPFFPIMSDAFHTEYAIPSGIIDLHNTQAKTYSYLVSDGNYQSMSVTHLFIRWLTLPKLNGLLNKLAILLIVICPVLIYRFCNKKTFWMLYFAMCLQMAVLFWTSPQYRFFFNFLLFFSLFIVAIVFHKKQNTIITLLFISTFITAFVLINPVDPNKFSNKKFVIPLSRFNVANIVFPHSNTKFNTGFILRKQGNLEYYSPVENPALKYLGDGPLPCVNYDAIEYNRTQFGIVPQLRSADLKDGFYPVFVKPD</sequence>
<keyword evidence="1" id="KW-0472">Membrane</keyword>
<feature type="transmembrane region" description="Helical" evidence="1">
    <location>
        <begin position="171"/>
        <end position="188"/>
    </location>
</feature>
<dbReference type="eggNOG" id="ENOG5032SWY">
    <property type="taxonomic scope" value="Bacteria"/>
</dbReference>
<feature type="transmembrane region" description="Helical" evidence="1">
    <location>
        <begin position="446"/>
        <end position="465"/>
    </location>
</feature>
<feature type="transmembrane region" description="Helical" evidence="1">
    <location>
        <begin position="225"/>
        <end position="242"/>
    </location>
</feature>
<proteinExistence type="predicted"/>
<dbReference type="Proteomes" id="UP000030111">
    <property type="component" value="Unassembled WGS sequence"/>
</dbReference>
<evidence type="ECO:0000256" key="1">
    <source>
        <dbReference type="SAM" id="Phobius"/>
    </source>
</evidence>
<keyword evidence="1" id="KW-1133">Transmembrane helix</keyword>
<dbReference type="NCBIfam" id="NF047510">
    <property type="entry name" value="LIC_10190_fam"/>
    <property type="match status" value="1"/>
</dbReference>
<dbReference type="EMBL" id="JRLY01000013">
    <property type="protein sequence ID" value="KGO92008.1"/>
    <property type="molecule type" value="Genomic_DNA"/>
</dbReference>
<reference evidence="3 4" key="1">
    <citation type="submission" date="2013-09" db="EMBL/GenBank/DDBJ databases">
        <authorList>
            <person name="Zeng Z."/>
            <person name="Chen C."/>
        </authorList>
    </citation>
    <scope>NUCLEOTIDE SEQUENCE [LARGE SCALE GENOMIC DNA]</scope>
    <source>
        <strain evidence="3 4">WB 4.1-42</strain>
    </source>
</reference>
<evidence type="ECO:0000313" key="3">
    <source>
        <dbReference type="EMBL" id="KGO92008.1"/>
    </source>
</evidence>
<feature type="transmembrane region" description="Helical" evidence="1">
    <location>
        <begin position="399"/>
        <end position="415"/>
    </location>
</feature>
<keyword evidence="1" id="KW-0812">Transmembrane</keyword>
<feature type="transmembrane region" description="Helical" evidence="1">
    <location>
        <begin position="59"/>
        <end position="76"/>
    </location>
</feature>
<dbReference type="AlphaFoldDB" id="A0A0A2MKJ6"/>
<feature type="transmembrane region" description="Helical" evidence="1">
    <location>
        <begin position="33"/>
        <end position="53"/>
    </location>
</feature>
<dbReference type="RefSeq" id="WP_026989655.1">
    <property type="nucleotide sequence ID" value="NZ_AUGP01000001.1"/>
</dbReference>